<dbReference type="PANTHER" id="PTHR47691">
    <property type="entry name" value="REGULATOR-RELATED"/>
    <property type="match status" value="1"/>
</dbReference>
<dbReference type="EMBL" id="VDGT01000003">
    <property type="protein sequence ID" value="TNM32695.1"/>
    <property type="molecule type" value="Genomic_DNA"/>
</dbReference>
<keyword evidence="3" id="KW-0812">Transmembrane</keyword>
<organism evidence="5 6">
    <name type="scientific">Streptomyces sedi</name>
    <dbReference type="NCBI Taxonomy" id="555059"/>
    <lineage>
        <taxon>Bacteria</taxon>
        <taxon>Bacillati</taxon>
        <taxon>Actinomycetota</taxon>
        <taxon>Actinomycetes</taxon>
        <taxon>Kitasatosporales</taxon>
        <taxon>Streptomycetaceae</taxon>
        <taxon>Streptomyces</taxon>
    </lineage>
</organism>
<gene>
    <name evidence="5" type="ORF">FH715_05025</name>
</gene>
<proteinExistence type="predicted"/>
<feature type="domain" description="AAA+ ATPase" evidence="4">
    <location>
        <begin position="247"/>
        <end position="395"/>
    </location>
</feature>
<keyword evidence="3" id="KW-1133">Transmembrane helix</keyword>
<feature type="transmembrane region" description="Helical" evidence="3">
    <location>
        <begin position="116"/>
        <end position="136"/>
    </location>
</feature>
<dbReference type="Pfam" id="PF13424">
    <property type="entry name" value="TPR_12"/>
    <property type="match status" value="2"/>
</dbReference>
<dbReference type="Proteomes" id="UP000311713">
    <property type="component" value="Unassembled WGS sequence"/>
</dbReference>
<keyword evidence="3" id="KW-0472">Membrane</keyword>
<dbReference type="OrthoDB" id="4332808at2"/>
<dbReference type="PROSITE" id="PS50005">
    <property type="entry name" value="TPR"/>
    <property type="match status" value="1"/>
</dbReference>
<dbReference type="Gene3D" id="3.40.50.300">
    <property type="entry name" value="P-loop containing nucleotide triphosphate hydrolases"/>
    <property type="match status" value="1"/>
</dbReference>
<dbReference type="InterPro" id="IPR003593">
    <property type="entry name" value="AAA+_ATPase"/>
</dbReference>
<sequence length="1121" mass="122126">MAVETATLEERHRAEVDRLLRDAAREEERRSEGRVSADQLLRRAGGSLDEILRPAREEYAAFRDAEQESAPSRLADRFAPRFLGGLAAAALCAALATVLLVGSLNDSAAVAFYDGVLVALAAVAGFSAQALLAHFWSSERHAGSRQQPGGVEQLRLAWLTAVEVRGIRPYLEQQRAVAPRRRQLGGARGSGRVSRTTDRSGRARGRSVLGRSFDRLADLERPFIGRRRHLGQIVQWVNRDRAATETQPTVVVLHGPSGSGRTTLAGWAAQETRELFRGACLVDLRGQSQDPLPTRDALLHLMNRLGAPREQLLFREGSGRAADAGQLSRLAERYQQHLSDLPVVIILDDATDAEQVCTLIPARSPSLVLVTAAEPLDISPSFPASVHQLPIEALDDDAAEELLRASVADGGRIAPGARDESGWREINELCAGRPILLRLVGSALDERSPTALADDLAAWGPAGDEAADPAERALRMRYHDLDQTARRLLRRLALAGRASLGARAAAALLDVGQREAADQLERLAQAGLLSHVRGNRYRLHELVRRFARARMYEEDSDRQVSAAQERLIRSYAELADTVIRLVDGKTSTRADMLPAAAGGHGFASLDAALRWLDDETSFITSTLRYADERVDRQAVQHLLGALCDYCLLRGDLYRLGELNELAEAVDQGLLTRSVRWRTGVAARQLGELDKSRSTLTSVVTLYQQARHEAGTARALRDLGITLQHQGQLRESVEKLRQALDLQQGEALAGDRAWTLHALATAERECGRVLSARRLLAEALPLHQASGSVHGEAWTRFQLGQTLLWQGEIAEGERELRLSLDLYERSRDVRGVAWAASELGLARVYDGDASAAVDQLRAALARHQETEDARGEAWTLYYLGQALEEAGDTTAAVRALERARTMFSRMRDVYGLACTRQHSARVTRDSRAEKTGSLRNSGFARQLLTDARRDYQRIGVTHGEAWSALELAVIEAGNERLGLALELTDEALALFTAGYGDGGPDLRGADWAQFLRCTLLPLASPGGSEVGQAVAQQELAELLRAEHPARDPRLADAARSLALMLEREQGPEAGWSAWRLGMVPRRAARDIVGVLPPEGGATDAPAGDRAHDGVGDPAGGDPVDGR</sequence>
<dbReference type="GO" id="GO:0043531">
    <property type="term" value="F:ADP binding"/>
    <property type="evidence" value="ECO:0007669"/>
    <property type="project" value="InterPro"/>
</dbReference>
<dbReference type="AlphaFoldDB" id="A0A5C4VAU3"/>
<accession>A0A5C4VAU3</accession>
<dbReference type="InterPro" id="IPR011990">
    <property type="entry name" value="TPR-like_helical_dom_sf"/>
</dbReference>
<evidence type="ECO:0000256" key="1">
    <source>
        <dbReference type="PROSITE-ProRule" id="PRU00339"/>
    </source>
</evidence>
<dbReference type="SMART" id="SM00028">
    <property type="entry name" value="TPR"/>
    <property type="match status" value="4"/>
</dbReference>
<protein>
    <submittedName>
        <fullName evidence="5">Tetratricopeptide repeat protein</fullName>
    </submittedName>
</protein>
<feature type="region of interest" description="Disordered" evidence="2">
    <location>
        <begin position="181"/>
        <end position="204"/>
    </location>
</feature>
<dbReference type="SUPFAM" id="SSF52540">
    <property type="entry name" value="P-loop containing nucleoside triphosphate hydrolases"/>
    <property type="match status" value="1"/>
</dbReference>
<feature type="repeat" description="TPR" evidence="1">
    <location>
        <begin position="712"/>
        <end position="745"/>
    </location>
</feature>
<dbReference type="InterPro" id="IPR027417">
    <property type="entry name" value="P-loop_NTPase"/>
</dbReference>
<feature type="region of interest" description="Disordered" evidence="2">
    <location>
        <begin position="1089"/>
        <end position="1121"/>
    </location>
</feature>
<keyword evidence="6" id="KW-1185">Reference proteome</keyword>
<comment type="caution">
    <text evidence="5">The sequence shown here is derived from an EMBL/GenBank/DDBJ whole genome shotgun (WGS) entry which is preliminary data.</text>
</comment>
<dbReference type="Gene3D" id="1.25.40.10">
    <property type="entry name" value="Tetratricopeptide repeat domain"/>
    <property type="match status" value="1"/>
</dbReference>
<name>A0A5C4VAU3_9ACTN</name>
<evidence type="ECO:0000313" key="5">
    <source>
        <dbReference type="EMBL" id="TNM32695.1"/>
    </source>
</evidence>
<dbReference type="RefSeq" id="WP_139641139.1">
    <property type="nucleotide sequence ID" value="NZ_BAAAZS010000005.1"/>
</dbReference>
<evidence type="ECO:0000256" key="2">
    <source>
        <dbReference type="SAM" id="MobiDB-lite"/>
    </source>
</evidence>
<keyword evidence="1" id="KW-0802">TPR repeat</keyword>
<dbReference type="InterPro" id="IPR019734">
    <property type="entry name" value="TPR_rpt"/>
</dbReference>
<evidence type="ECO:0000256" key="3">
    <source>
        <dbReference type="SAM" id="Phobius"/>
    </source>
</evidence>
<dbReference type="PRINTS" id="PR00364">
    <property type="entry name" value="DISEASERSIST"/>
</dbReference>
<feature type="transmembrane region" description="Helical" evidence="3">
    <location>
        <begin position="82"/>
        <end position="104"/>
    </location>
</feature>
<dbReference type="SMART" id="SM00382">
    <property type="entry name" value="AAA"/>
    <property type="match status" value="1"/>
</dbReference>
<evidence type="ECO:0000313" key="6">
    <source>
        <dbReference type="Proteomes" id="UP000311713"/>
    </source>
</evidence>
<dbReference type="SUPFAM" id="SSF48452">
    <property type="entry name" value="TPR-like"/>
    <property type="match status" value="1"/>
</dbReference>
<dbReference type="PANTHER" id="PTHR47691:SF3">
    <property type="entry name" value="HTH-TYPE TRANSCRIPTIONAL REGULATOR RV0890C-RELATED"/>
    <property type="match status" value="1"/>
</dbReference>
<reference evidence="5 6" key="1">
    <citation type="submission" date="2019-06" db="EMBL/GenBank/DDBJ databases">
        <title>Draft genome of Streptomyces sedi sp. JCM16909.</title>
        <authorList>
            <person name="Klykleung N."/>
            <person name="Tanasupawat S."/>
            <person name="Kudo T."/>
            <person name="Yuki M."/>
            <person name="Ohkuma M."/>
        </authorList>
    </citation>
    <scope>NUCLEOTIDE SEQUENCE [LARGE SCALE GENOMIC DNA]</scope>
    <source>
        <strain evidence="5 6">JCM 16909</strain>
    </source>
</reference>
<evidence type="ECO:0000259" key="4">
    <source>
        <dbReference type="SMART" id="SM00382"/>
    </source>
</evidence>